<feature type="region of interest" description="Disordered" evidence="1">
    <location>
        <begin position="19"/>
        <end position="69"/>
    </location>
</feature>
<dbReference type="InterPro" id="IPR001810">
    <property type="entry name" value="F-box_dom"/>
</dbReference>
<sequence length="650" mass="74399">MSTRRSARLEFKPTLVFSEGDTVDSDGEYAEENLSDVDNEGRVRKKRKKTGASSRNTGQSGKNVKGRRGRLRALPEMPLDILYEIFGHLRPYDILRLSRTTKALRGILMTRSATSVWKDARSNIEGLPDCPQDLTEPQYAGLAFDPFCHLCGAPNVHTILWACRLRSCQKCINSMFTGLSDAMYRVEISAGGLVRARAMLPFGQVKIGKYSQCQDRPRLDQFVEERTESVVMLTQHANLCESWHQNMSMDRQEQLQDLKERRKEAIFDKLRQSGWGEELDKNDEFTLTSLTEHASVRKPQELTDRIWSNIRQPLFDILKEIRRERLEMEQFARLRKRAKVVVALLEDFALERPINEVIPGPADVCDMDEFKTVIEDTPDDVEVTQESFKQAMERLPHLITQWRSAKDAELVRIMSASASAPTESQLNESQPENNRALLELATTFFHCKSCSGMISYPRILVHSCTHVYSWRHREVNDPRYTLWGILTDVPWNLGGDIIGIKEGAKESGSLVVKSCGLDPDTASTQEMDNLDARFECESCVNSSGRLIMEWRMAVQHGLTRGYPDHGDSPAWKVLNEADNALVKQDEKEKLKMRMGSFCARCRKKTFYIPYIAHLKELHRVEELAESDYDRPLDEPLPTAIRFWQTEVASK</sequence>
<dbReference type="PROSITE" id="PS50181">
    <property type="entry name" value="FBOX"/>
    <property type="match status" value="1"/>
</dbReference>
<evidence type="ECO:0000313" key="4">
    <source>
        <dbReference type="Proteomes" id="UP000054166"/>
    </source>
</evidence>
<evidence type="ECO:0000259" key="2">
    <source>
        <dbReference type="PROSITE" id="PS50181"/>
    </source>
</evidence>
<dbReference type="SUPFAM" id="SSF81383">
    <property type="entry name" value="F-box domain"/>
    <property type="match status" value="1"/>
</dbReference>
<dbReference type="EMBL" id="KN833008">
    <property type="protein sequence ID" value="KIM79606.1"/>
    <property type="molecule type" value="Genomic_DNA"/>
</dbReference>
<dbReference type="InterPro" id="IPR036047">
    <property type="entry name" value="F-box-like_dom_sf"/>
</dbReference>
<evidence type="ECO:0000256" key="1">
    <source>
        <dbReference type="SAM" id="MobiDB-lite"/>
    </source>
</evidence>
<dbReference type="Proteomes" id="UP000054166">
    <property type="component" value="Unassembled WGS sequence"/>
</dbReference>
<dbReference type="AlphaFoldDB" id="A0A0C3FJL4"/>
<dbReference type="HOGENOM" id="CLU_010790_2_1_1"/>
<evidence type="ECO:0000313" key="3">
    <source>
        <dbReference type="EMBL" id="KIM79606.1"/>
    </source>
</evidence>
<feature type="domain" description="F-box" evidence="2">
    <location>
        <begin position="71"/>
        <end position="120"/>
    </location>
</feature>
<dbReference type="CDD" id="cd09917">
    <property type="entry name" value="F-box_SF"/>
    <property type="match status" value="1"/>
</dbReference>
<dbReference type="OrthoDB" id="2322499at2759"/>
<proteinExistence type="predicted"/>
<feature type="compositionally biased region" description="Acidic residues" evidence="1">
    <location>
        <begin position="21"/>
        <end position="38"/>
    </location>
</feature>
<dbReference type="Pfam" id="PF00646">
    <property type="entry name" value="F-box"/>
    <property type="match status" value="1"/>
</dbReference>
<organism evidence="3 4">
    <name type="scientific">Piloderma croceum (strain F 1598)</name>
    <dbReference type="NCBI Taxonomy" id="765440"/>
    <lineage>
        <taxon>Eukaryota</taxon>
        <taxon>Fungi</taxon>
        <taxon>Dikarya</taxon>
        <taxon>Basidiomycota</taxon>
        <taxon>Agaricomycotina</taxon>
        <taxon>Agaricomycetes</taxon>
        <taxon>Agaricomycetidae</taxon>
        <taxon>Atheliales</taxon>
        <taxon>Atheliaceae</taxon>
        <taxon>Piloderma</taxon>
    </lineage>
</organism>
<keyword evidence="4" id="KW-1185">Reference proteome</keyword>
<dbReference type="STRING" id="765440.A0A0C3FJL4"/>
<accession>A0A0C3FJL4</accession>
<name>A0A0C3FJL4_PILCF</name>
<feature type="compositionally biased region" description="Polar residues" evidence="1">
    <location>
        <begin position="51"/>
        <end position="62"/>
    </location>
</feature>
<reference evidence="4" key="2">
    <citation type="submission" date="2015-01" db="EMBL/GenBank/DDBJ databases">
        <title>Evolutionary Origins and Diversification of the Mycorrhizal Mutualists.</title>
        <authorList>
            <consortium name="DOE Joint Genome Institute"/>
            <consortium name="Mycorrhizal Genomics Consortium"/>
            <person name="Kohler A."/>
            <person name="Kuo A."/>
            <person name="Nagy L.G."/>
            <person name="Floudas D."/>
            <person name="Copeland A."/>
            <person name="Barry K.W."/>
            <person name="Cichocki N."/>
            <person name="Veneault-Fourrey C."/>
            <person name="LaButti K."/>
            <person name="Lindquist E.A."/>
            <person name="Lipzen A."/>
            <person name="Lundell T."/>
            <person name="Morin E."/>
            <person name="Murat C."/>
            <person name="Riley R."/>
            <person name="Ohm R."/>
            <person name="Sun H."/>
            <person name="Tunlid A."/>
            <person name="Henrissat B."/>
            <person name="Grigoriev I.V."/>
            <person name="Hibbett D.S."/>
            <person name="Martin F."/>
        </authorList>
    </citation>
    <scope>NUCLEOTIDE SEQUENCE [LARGE SCALE GENOMIC DNA]</scope>
    <source>
        <strain evidence="4">F 1598</strain>
    </source>
</reference>
<dbReference type="InParanoid" id="A0A0C3FJL4"/>
<reference evidence="3 4" key="1">
    <citation type="submission" date="2014-04" db="EMBL/GenBank/DDBJ databases">
        <authorList>
            <consortium name="DOE Joint Genome Institute"/>
            <person name="Kuo A."/>
            <person name="Tarkka M."/>
            <person name="Buscot F."/>
            <person name="Kohler A."/>
            <person name="Nagy L.G."/>
            <person name="Floudas D."/>
            <person name="Copeland A."/>
            <person name="Barry K.W."/>
            <person name="Cichocki N."/>
            <person name="Veneault-Fourrey C."/>
            <person name="LaButti K."/>
            <person name="Lindquist E.A."/>
            <person name="Lipzen A."/>
            <person name="Lundell T."/>
            <person name="Morin E."/>
            <person name="Murat C."/>
            <person name="Sun H."/>
            <person name="Tunlid A."/>
            <person name="Henrissat B."/>
            <person name="Grigoriev I.V."/>
            <person name="Hibbett D.S."/>
            <person name="Martin F."/>
            <person name="Nordberg H.P."/>
            <person name="Cantor M.N."/>
            <person name="Hua S.X."/>
        </authorList>
    </citation>
    <scope>NUCLEOTIDE SEQUENCE [LARGE SCALE GENOMIC DNA]</scope>
    <source>
        <strain evidence="3 4">F 1598</strain>
    </source>
</reference>
<gene>
    <name evidence="3" type="ORF">PILCRDRAFT_549999</name>
</gene>
<protein>
    <recommendedName>
        <fullName evidence="2">F-box domain-containing protein</fullName>
    </recommendedName>
</protein>